<sequence length="86" mass="10021">MFKFFKITCDQATTICDKSQYGEASVYEKMQLNWHLLVCKICALYSKQNKKMSEIFNLKNGHCNKNNACLSTKDKEALKEQLNNFN</sequence>
<protein>
    <recommendedName>
        <fullName evidence="3">Glycine dehydrogenase</fullName>
    </recommendedName>
</protein>
<keyword evidence="2" id="KW-1185">Reference proteome</keyword>
<dbReference type="AlphaFoldDB" id="A0A4R6TCG5"/>
<evidence type="ECO:0000313" key="2">
    <source>
        <dbReference type="Proteomes" id="UP000295390"/>
    </source>
</evidence>
<reference evidence="1 2" key="1">
    <citation type="submission" date="2019-03" db="EMBL/GenBank/DDBJ databases">
        <title>Genomic Encyclopedia of Type Strains, Phase III (KMG-III): the genomes of soil and plant-associated and newly described type strains.</title>
        <authorList>
            <person name="Whitman W."/>
        </authorList>
    </citation>
    <scope>NUCLEOTIDE SEQUENCE [LARGE SCALE GENOMIC DNA]</scope>
    <source>
        <strain evidence="1 2">CECT 8283</strain>
    </source>
</reference>
<accession>A0A4R6TCG5</accession>
<proteinExistence type="predicted"/>
<dbReference type="Proteomes" id="UP000295390">
    <property type="component" value="Unassembled WGS sequence"/>
</dbReference>
<name>A0A4R6TCG5_9FLAO</name>
<dbReference type="EMBL" id="SNYH01000007">
    <property type="protein sequence ID" value="TDQ22046.1"/>
    <property type="molecule type" value="Genomic_DNA"/>
</dbReference>
<organism evidence="1 2">
    <name type="scientific">Tenacibaculum caenipelagi</name>
    <dbReference type="NCBI Taxonomy" id="1325435"/>
    <lineage>
        <taxon>Bacteria</taxon>
        <taxon>Pseudomonadati</taxon>
        <taxon>Bacteroidota</taxon>
        <taxon>Flavobacteriia</taxon>
        <taxon>Flavobacteriales</taxon>
        <taxon>Flavobacteriaceae</taxon>
        <taxon>Tenacibaculum</taxon>
    </lineage>
</organism>
<dbReference type="OrthoDB" id="1262821at2"/>
<evidence type="ECO:0008006" key="3">
    <source>
        <dbReference type="Google" id="ProtNLM"/>
    </source>
</evidence>
<gene>
    <name evidence="1" type="ORF">DFQ07_3145</name>
</gene>
<comment type="caution">
    <text evidence="1">The sequence shown here is derived from an EMBL/GenBank/DDBJ whole genome shotgun (WGS) entry which is preliminary data.</text>
</comment>
<evidence type="ECO:0000313" key="1">
    <source>
        <dbReference type="EMBL" id="TDQ22046.1"/>
    </source>
</evidence>
<dbReference type="RefSeq" id="WP_133538116.1">
    <property type="nucleotide sequence ID" value="NZ_SNYH01000007.1"/>
</dbReference>